<dbReference type="InterPro" id="IPR017884">
    <property type="entry name" value="SANT_dom"/>
</dbReference>
<dbReference type="InterPro" id="IPR006447">
    <property type="entry name" value="Myb_dom_plants"/>
</dbReference>
<dbReference type="GO" id="GO:0003677">
    <property type="term" value="F:DNA binding"/>
    <property type="evidence" value="ECO:0007669"/>
    <property type="project" value="UniProtKB-KW"/>
</dbReference>
<accession>A0AA38SJ26</accession>
<sequence>MDFKIPWIWDFKNSQGFQIPPLSNPMSYRTREWNGFEIQIPPIPFHSRKTNAPLIAHNTISSNHHPPPPSPSLSLSLSGFIFLEKSLILKDLILNSGFRFESNLMKWETEILSPSSYISNSSSSWMMEDSLKSTIWTPAENKLFENALAKFDNDTPDRWRRVAEMVPGKTVADVIRQYKELEDDVSSIEAGFYPKYRYDSGTSPFTLEWVNDHGFDLSKSPPYAAGGRRSPAGVIAGRPVEQERKKGVPWTEEEHKLFLLGLKKYGKGDWRNISRNFVVTRTPTQVASHAQKYFIRQLSGGKDKRRASIHDITTVNLTENNNPLPKNKRTSPEQCRIQWNPANGGGGGGGGGAAMAFEQTNGSFFNSPRYKDNGGFRMGGGVGGGGGLCEFYGGSQSMVFPMQPAMAMHYPHG</sequence>
<comment type="caution">
    <text evidence="9">The sequence shown here is derived from an EMBL/GenBank/DDBJ whole genome shotgun (WGS) entry which is preliminary data.</text>
</comment>
<dbReference type="Pfam" id="PF00249">
    <property type="entry name" value="Myb_DNA-binding"/>
    <property type="match status" value="1"/>
</dbReference>
<dbReference type="PANTHER" id="PTHR44042:SF41">
    <property type="entry name" value="DUPLICATED HOMEODOMAIN-LIKE SUPERFAMILY PROTEIN-RELATED"/>
    <property type="match status" value="1"/>
</dbReference>
<dbReference type="NCBIfam" id="TIGR01557">
    <property type="entry name" value="myb_SHAQKYF"/>
    <property type="match status" value="1"/>
</dbReference>
<dbReference type="PROSITE" id="PS51293">
    <property type="entry name" value="SANT"/>
    <property type="match status" value="1"/>
</dbReference>
<dbReference type="EMBL" id="JARYMX010000006">
    <property type="protein sequence ID" value="KAJ9543660.1"/>
    <property type="molecule type" value="Genomic_DNA"/>
</dbReference>
<dbReference type="PROSITE" id="PS50090">
    <property type="entry name" value="MYB_LIKE"/>
    <property type="match status" value="2"/>
</dbReference>
<dbReference type="GO" id="GO:0009908">
    <property type="term" value="P:flower development"/>
    <property type="evidence" value="ECO:0007669"/>
    <property type="project" value="UniProtKB-ARBA"/>
</dbReference>
<dbReference type="Gene3D" id="1.10.10.60">
    <property type="entry name" value="Homeodomain-like"/>
    <property type="match status" value="2"/>
</dbReference>
<evidence type="ECO:0000259" key="8">
    <source>
        <dbReference type="PROSITE" id="PS51294"/>
    </source>
</evidence>
<name>A0AA38SJ26_9ASTR</name>
<evidence type="ECO:0000259" key="7">
    <source>
        <dbReference type="PROSITE" id="PS51293"/>
    </source>
</evidence>
<dbReference type="Proteomes" id="UP001172457">
    <property type="component" value="Chromosome 6"/>
</dbReference>
<keyword evidence="3" id="KW-0238">DNA-binding</keyword>
<evidence type="ECO:0000256" key="1">
    <source>
        <dbReference type="ARBA" id="ARBA00004123"/>
    </source>
</evidence>
<dbReference type="PANTHER" id="PTHR44042">
    <property type="entry name" value="DUPLICATED HOMEODOMAIN-LIKE SUPERFAMILY PROTEIN-RELATED"/>
    <property type="match status" value="1"/>
</dbReference>
<evidence type="ECO:0000313" key="9">
    <source>
        <dbReference type="EMBL" id="KAJ9543660.1"/>
    </source>
</evidence>
<evidence type="ECO:0000256" key="2">
    <source>
        <dbReference type="ARBA" id="ARBA00023015"/>
    </source>
</evidence>
<evidence type="ECO:0000259" key="6">
    <source>
        <dbReference type="PROSITE" id="PS50090"/>
    </source>
</evidence>
<feature type="domain" description="Myb-like" evidence="6">
    <location>
        <begin position="128"/>
        <end position="182"/>
    </location>
</feature>
<keyword evidence="4" id="KW-0804">Transcription</keyword>
<dbReference type="InterPro" id="IPR009057">
    <property type="entry name" value="Homeodomain-like_sf"/>
</dbReference>
<dbReference type="GO" id="GO:0005634">
    <property type="term" value="C:nucleus"/>
    <property type="evidence" value="ECO:0007669"/>
    <property type="project" value="UniProtKB-SubCell"/>
</dbReference>
<dbReference type="CDD" id="cd00167">
    <property type="entry name" value="SANT"/>
    <property type="match status" value="2"/>
</dbReference>
<dbReference type="PROSITE" id="PS51294">
    <property type="entry name" value="HTH_MYB"/>
    <property type="match status" value="1"/>
</dbReference>
<dbReference type="AlphaFoldDB" id="A0AA38SJ26"/>
<keyword evidence="2" id="KW-0805">Transcription regulation</keyword>
<feature type="domain" description="Myb-like" evidence="6">
    <location>
        <begin position="242"/>
        <end position="294"/>
    </location>
</feature>
<evidence type="ECO:0000256" key="3">
    <source>
        <dbReference type="ARBA" id="ARBA00023125"/>
    </source>
</evidence>
<dbReference type="FunFam" id="1.10.10.60:FF:000154">
    <property type="entry name" value="Transcription factor SRM1"/>
    <property type="match status" value="1"/>
</dbReference>
<dbReference type="SUPFAM" id="SSF46689">
    <property type="entry name" value="Homeodomain-like"/>
    <property type="match status" value="2"/>
</dbReference>
<keyword evidence="10" id="KW-1185">Reference proteome</keyword>
<dbReference type="Pfam" id="PF23082">
    <property type="entry name" value="Myb_DNA-binding_2"/>
    <property type="match status" value="1"/>
</dbReference>
<dbReference type="InterPro" id="IPR017930">
    <property type="entry name" value="Myb_dom"/>
</dbReference>
<dbReference type="FunFam" id="1.10.10.60:FF:000009">
    <property type="entry name" value="transcription factor MYB1R1"/>
    <property type="match status" value="1"/>
</dbReference>
<protein>
    <submittedName>
        <fullName evidence="9">Uncharacterized protein</fullName>
    </submittedName>
</protein>
<organism evidence="9 10">
    <name type="scientific">Centaurea solstitialis</name>
    <name type="common">yellow star-thistle</name>
    <dbReference type="NCBI Taxonomy" id="347529"/>
    <lineage>
        <taxon>Eukaryota</taxon>
        <taxon>Viridiplantae</taxon>
        <taxon>Streptophyta</taxon>
        <taxon>Embryophyta</taxon>
        <taxon>Tracheophyta</taxon>
        <taxon>Spermatophyta</taxon>
        <taxon>Magnoliopsida</taxon>
        <taxon>eudicotyledons</taxon>
        <taxon>Gunneridae</taxon>
        <taxon>Pentapetalae</taxon>
        <taxon>asterids</taxon>
        <taxon>campanulids</taxon>
        <taxon>Asterales</taxon>
        <taxon>Asteraceae</taxon>
        <taxon>Carduoideae</taxon>
        <taxon>Cardueae</taxon>
        <taxon>Centaureinae</taxon>
        <taxon>Centaurea</taxon>
    </lineage>
</organism>
<gene>
    <name evidence="9" type="ORF">OSB04_023367</name>
</gene>
<feature type="domain" description="SANT" evidence="7">
    <location>
        <begin position="250"/>
        <end position="298"/>
    </location>
</feature>
<evidence type="ECO:0000256" key="5">
    <source>
        <dbReference type="ARBA" id="ARBA00023242"/>
    </source>
</evidence>
<comment type="subcellular location">
    <subcellularLocation>
        <location evidence="1">Nucleus</location>
    </subcellularLocation>
</comment>
<dbReference type="InterPro" id="IPR001005">
    <property type="entry name" value="SANT/Myb"/>
</dbReference>
<reference evidence="9" key="1">
    <citation type="submission" date="2023-03" db="EMBL/GenBank/DDBJ databases">
        <title>Chromosome-scale reference genome and RAD-based genetic map of yellow starthistle (Centaurea solstitialis) reveal putative structural variation and QTLs associated with invader traits.</title>
        <authorList>
            <person name="Reatini B."/>
            <person name="Cang F.A."/>
            <person name="Jiang Q."/>
            <person name="Mckibben M.T.W."/>
            <person name="Barker M.S."/>
            <person name="Rieseberg L.H."/>
            <person name="Dlugosch K.M."/>
        </authorList>
    </citation>
    <scope>NUCLEOTIDE SEQUENCE</scope>
    <source>
        <strain evidence="9">CAN-66</strain>
        <tissue evidence="9">Leaf</tissue>
    </source>
</reference>
<evidence type="ECO:0000256" key="4">
    <source>
        <dbReference type="ARBA" id="ARBA00023163"/>
    </source>
</evidence>
<evidence type="ECO:0000313" key="10">
    <source>
        <dbReference type="Proteomes" id="UP001172457"/>
    </source>
</evidence>
<dbReference type="SMART" id="SM00717">
    <property type="entry name" value="SANT"/>
    <property type="match status" value="2"/>
</dbReference>
<feature type="domain" description="HTH myb-type" evidence="8">
    <location>
        <begin position="242"/>
        <end position="298"/>
    </location>
</feature>
<dbReference type="GO" id="GO:0048262">
    <property type="term" value="P:determination of dorsal/ventral asymmetry"/>
    <property type="evidence" value="ECO:0007669"/>
    <property type="project" value="UniProtKB-ARBA"/>
</dbReference>
<proteinExistence type="predicted"/>
<keyword evidence="5" id="KW-0539">Nucleus</keyword>